<dbReference type="RefSeq" id="WP_144042032.1">
    <property type="nucleotide sequence ID" value="NZ_BMPL01000031.1"/>
</dbReference>
<dbReference type="GO" id="GO:0005886">
    <property type="term" value="C:plasma membrane"/>
    <property type="evidence" value="ECO:0007669"/>
    <property type="project" value="UniProtKB-SubCell"/>
</dbReference>
<dbReference type="Proteomes" id="UP000318126">
    <property type="component" value="Unassembled WGS sequence"/>
</dbReference>
<gene>
    <name evidence="10" type="ORF">FN961_20530</name>
</gene>
<protein>
    <submittedName>
        <fullName evidence="10">Cobalamin biosynthesis protein CbiB</fullName>
    </submittedName>
</protein>
<dbReference type="UniPathway" id="UPA00148"/>
<evidence type="ECO:0000256" key="2">
    <source>
        <dbReference type="ARBA" id="ARBA00004953"/>
    </source>
</evidence>
<accession>A0A553JJ88</accession>
<evidence type="ECO:0000256" key="5">
    <source>
        <dbReference type="ARBA" id="ARBA00022573"/>
    </source>
</evidence>
<evidence type="ECO:0000256" key="4">
    <source>
        <dbReference type="ARBA" id="ARBA00022475"/>
    </source>
</evidence>
<evidence type="ECO:0000256" key="7">
    <source>
        <dbReference type="ARBA" id="ARBA00022989"/>
    </source>
</evidence>
<feature type="transmembrane region" description="Helical" evidence="9">
    <location>
        <begin position="163"/>
        <end position="187"/>
    </location>
</feature>
<feature type="transmembrane region" description="Helical" evidence="9">
    <location>
        <begin position="306"/>
        <end position="325"/>
    </location>
</feature>
<dbReference type="PANTHER" id="PTHR34308:SF1">
    <property type="entry name" value="COBALAMIN BIOSYNTHESIS PROTEIN CBIB"/>
    <property type="match status" value="1"/>
</dbReference>
<evidence type="ECO:0000256" key="1">
    <source>
        <dbReference type="ARBA" id="ARBA00004651"/>
    </source>
</evidence>
<comment type="caution">
    <text evidence="10">The sequence shown here is derived from an EMBL/GenBank/DDBJ whole genome shotgun (WGS) entry which is preliminary data.</text>
</comment>
<sequence length="328" mass="36742">MVPEFAQLLLNDSALYQGTLILFISLLLSKIAPLPRAAQPLVAFNLIAKEMALKVNRRNRSHSQQVIAGALSALLLVVPFWAIIAFMLQLAAFPWFFEFVILYICLNDENFNLVADEVNRALNQEDKARARTMLLPWLTRDTKELTEVGLSKATIEKLVTAPVYGTVASVLFFIIGGASLVLAARMLKQLELCWVPINPKFRYFSRPVYWLNTVLFALPSWLWNLSLAIQGGPKSLATLFKPVALNGRIYHELQTCAIAASVLNIELGGPMKFNGVRVNTTKLNYGPLPKQNAIRDAIKLTRVTHLIWISFVVLIPLIWAGLRYLQIG</sequence>
<dbReference type="PANTHER" id="PTHR34308">
    <property type="entry name" value="COBALAMIN BIOSYNTHESIS PROTEIN CBIB"/>
    <property type="match status" value="1"/>
</dbReference>
<feature type="transmembrane region" description="Helical" evidence="9">
    <location>
        <begin position="208"/>
        <end position="229"/>
    </location>
</feature>
<dbReference type="GO" id="GO:0009236">
    <property type="term" value="P:cobalamin biosynthetic process"/>
    <property type="evidence" value="ECO:0007669"/>
    <property type="project" value="UniProtKB-UniPathway"/>
</dbReference>
<keyword evidence="4" id="KW-1003">Cell membrane</keyword>
<feature type="transmembrane region" description="Helical" evidence="9">
    <location>
        <begin position="14"/>
        <end position="32"/>
    </location>
</feature>
<dbReference type="Pfam" id="PF03186">
    <property type="entry name" value="CobD_Cbib"/>
    <property type="match status" value="1"/>
</dbReference>
<proteinExistence type="inferred from homology"/>
<dbReference type="EMBL" id="VKGK01000032">
    <property type="protein sequence ID" value="TRY12523.1"/>
    <property type="molecule type" value="Genomic_DNA"/>
</dbReference>
<keyword evidence="7 9" id="KW-1133">Transmembrane helix</keyword>
<keyword evidence="8 9" id="KW-0472">Membrane</keyword>
<comment type="similarity">
    <text evidence="3">Belongs to the CobD/CbiB family.</text>
</comment>
<keyword evidence="11" id="KW-1185">Reference proteome</keyword>
<dbReference type="OrthoDB" id="6397034at2"/>
<evidence type="ECO:0000313" key="11">
    <source>
        <dbReference type="Proteomes" id="UP000318126"/>
    </source>
</evidence>
<evidence type="ECO:0000256" key="3">
    <source>
        <dbReference type="ARBA" id="ARBA00006263"/>
    </source>
</evidence>
<comment type="pathway">
    <text evidence="2">Cofactor biosynthesis; adenosylcobalamin biosynthesis.</text>
</comment>
<evidence type="ECO:0000256" key="8">
    <source>
        <dbReference type="ARBA" id="ARBA00023136"/>
    </source>
</evidence>
<organism evidence="10 11">
    <name type="scientific">Shewanella hanedai</name>
    <name type="common">Alteromonas hanedai</name>
    <dbReference type="NCBI Taxonomy" id="25"/>
    <lineage>
        <taxon>Bacteria</taxon>
        <taxon>Pseudomonadati</taxon>
        <taxon>Pseudomonadota</taxon>
        <taxon>Gammaproteobacteria</taxon>
        <taxon>Alteromonadales</taxon>
        <taxon>Shewanellaceae</taxon>
        <taxon>Shewanella</taxon>
    </lineage>
</organism>
<keyword evidence="5" id="KW-0169">Cobalamin biosynthesis</keyword>
<dbReference type="GO" id="GO:0048472">
    <property type="term" value="F:threonine-phosphate decarboxylase activity"/>
    <property type="evidence" value="ECO:0007669"/>
    <property type="project" value="InterPro"/>
</dbReference>
<name>A0A553JJ88_SHEHA</name>
<keyword evidence="6 9" id="KW-0812">Transmembrane</keyword>
<evidence type="ECO:0000256" key="9">
    <source>
        <dbReference type="SAM" id="Phobius"/>
    </source>
</evidence>
<evidence type="ECO:0000313" key="10">
    <source>
        <dbReference type="EMBL" id="TRY12523.1"/>
    </source>
</evidence>
<reference evidence="11" key="1">
    <citation type="submission" date="2019-07" db="EMBL/GenBank/DDBJ databases">
        <title>Shewanella sp. YLB-08 draft genomic sequence.</title>
        <authorList>
            <person name="Yu L."/>
        </authorList>
    </citation>
    <scope>NUCLEOTIDE SEQUENCE [LARGE SCALE GENOMIC DNA]</scope>
    <source>
        <strain evidence="11">JCM 20706</strain>
    </source>
</reference>
<comment type="subcellular location">
    <subcellularLocation>
        <location evidence="1">Cell membrane</location>
        <topology evidence="1">Multi-pass membrane protein</topology>
    </subcellularLocation>
</comment>
<dbReference type="AlphaFoldDB" id="A0A553JJ88"/>
<evidence type="ECO:0000256" key="6">
    <source>
        <dbReference type="ARBA" id="ARBA00022692"/>
    </source>
</evidence>
<feature type="transmembrane region" description="Helical" evidence="9">
    <location>
        <begin position="66"/>
        <end position="88"/>
    </location>
</feature>
<dbReference type="InterPro" id="IPR004485">
    <property type="entry name" value="Cobalamin_biosynth_CobD/CbiB"/>
</dbReference>